<dbReference type="EMBL" id="JAWDJX010000001">
    <property type="protein sequence ID" value="KAK3059155.1"/>
    <property type="molecule type" value="Genomic_DNA"/>
</dbReference>
<dbReference type="InterPro" id="IPR036770">
    <property type="entry name" value="Ankyrin_rpt-contain_sf"/>
</dbReference>
<accession>A0AAJ0GK55</accession>
<name>A0AAJ0GK55_9PEZI</name>
<dbReference type="Gene3D" id="1.25.40.20">
    <property type="entry name" value="Ankyrin repeat-containing domain"/>
    <property type="match status" value="1"/>
</dbReference>
<dbReference type="Proteomes" id="UP001271007">
    <property type="component" value="Unassembled WGS sequence"/>
</dbReference>
<keyword evidence="2" id="KW-1185">Reference proteome</keyword>
<protein>
    <recommendedName>
        <fullName evidence="3">Ankyrin repeat protein</fullName>
    </recommendedName>
</protein>
<evidence type="ECO:0000313" key="2">
    <source>
        <dbReference type="Proteomes" id="UP001271007"/>
    </source>
</evidence>
<dbReference type="AlphaFoldDB" id="A0AAJ0GK55"/>
<comment type="caution">
    <text evidence="1">The sequence shown here is derived from an EMBL/GenBank/DDBJ whole genome shotgun (WGS) entry which is preliminary data.</text>
</comment>
<evidence type="ECO:0008006" key="3">
    <source>
        <dbReference type="Google" id="ProtNLM"/>
    </source>
</evidence>
<evidence type="ECO:0000313" key="1">
    <source>
        <dbReference type="EMBL" id="KAK3059155.1"/>
    </source>
</evidence>
<organism evidence="1 2">
    <name type="scientific">Extremus antarcticus</name>
    <dbReference type="NCBI Taxonomy" id="702011"/>
    <lineage>
        <taxon>Eukaryota</taxon>
        <taxon>Fungi</taxon>
        <taxon>Dikarya</taxon>
        <taxon>Ascomycota</taxon>
        <taxon>Pezizomycotina</taxon>
        <taxon>Dothideomycetes</taxon>
        <taxon>Dothideomycetidae</taxon>
        <taxon>Mycosphaerellales</taxon>
        <taxon>Extremaceae</taxon>
        <taxon>Extremus</taxon>
    </lineage>
</organism>
<dbReference type="SUPFAM" id="SSF48403">
    <property type="entry name" value="Ankyrin repeat"/>
    <property type="match status" value="1"/>
</dbReference>
<sequence length="373" mass="41466">MELTDLPPEMVVMILESLLWDIWIRRYVHLRTVCLLQSGADPARDVHAHIPDIVYGLPTFDAWDDDFLPRLSWHVGMSSGMVAGLMSSKLKIKPDLRPLTREICWTVQSVQSTHWIAIANEYMYAFAHLAARCLPLPVILKGLSIVPGIAGEKWHNDSGNALVAALYMNKPSVVELFLDRGAPTFCRTISFGAPLTIAACHASPSTFHLMARNAMSIEDGTSKRLAASRLVAALVQAAACDRPEIFCEETWALLVPAYDHGPRRAIQVSIIRSALLAGHVRVIHALSDLLEKHKPIYEVDVQNAQIVWEDRLEVLRPASADNHEGMLSLILGFLEGHRYNKGIEMLLEDASRAGHLNIVRLLLVYNAEHSSIS</sequence>
<proteinExistence type="predicted"/>
<reference evidence="1" key="1">
    <citation type="submission" date="2023-04" db="EMBL/GenBank/DDBJ databases">
        <title>Black Yeasts Isolated from many extreme environments.</title>
        <authorList>
            <person name="Coleine C."/>
            <person name="Stajich J.E."/>
            <person name="Selbmann L."/>
        </authorList>
    </citation>
    <scope>NUCLEOTIDE SEQUENCE</scope>
    <source>
        <strain evidence="1">CCFEE 5312</strain>
    </source>
</reference>
<gene>
    <name evidence="1" type="ORF">LTR09_000721</name>
</gene>